<name>J4WSY9_9GAMM</name>
<dbReference type="GO" id="GO:0071111">
    <property type="term" value="F:cyclic-guanylate-specific phosphodiesterase activity"/>
    <property type="evidence" value="ECO:0007669"/>
    <property type="project" value="InterPro"/>
</dbReference>
<dbReference type="Gene3D" id="3.20.20.450">
    <property type="entry name" value="EAL domain"/>
    <property type="match status" value="1"/>
</dbReference>
<dbReference type="PANTHER" id="PTHR33121">
    <property type="entry name" value="CYCLIC DI-GMP PHOSPHODIESTERASE PDEF"/>
    <property type="match status" value="1"/>
</dbReference>
<evidence type="ECO:0000313" key="3">
    <source>
        <dbReference type="Proteomes" id="UP000010305"/>
    </source>
</evidence>
<dbReference type="SUPFAM" id="SSF141868">
    <property type="entry name" value="EAL domain-like"/>
    <property type="match status" value="1"/>
</dbReference>
<dbReference type="STRING" id="1123866.NT01SARS_0429"/>
<dbReference type="EMBL" id="JH611156">
    <property type="protein sequence ID" value="EJP71945.1"/>
    <property type="molecule type" value="Genomic_DNA"/>
</dbReference>
<dbReference type="PANTHER" id="PTHR33121:SF70">
    <property type="entry name" value="SIGNALING PROTEIN YKOW"/>
    <property type="match status" value="1"/>
</dbReference>
<protein>
    <submittedName>
        <fullName evidence="2">Diguanylate cyclase/phosphodiesterase with PAS/PAC sensor</fullName>
    </submittedName>
</protein>
<dbReference type="PROSITE" id="PS50883">
    <property type="entry name" value="EAL"/>
    <property type="match status" value="1"/>
</dbReference>
<dbReference type="AlphaFoldDB" id="J4WSY9"/>
<dbReference type="InterPro" id="IPR035919">
    <property type="entry name" value="EAL_sf"/>
</dbReference>
<evidence type="ECO:0000259" key="1">
    <source>
        <dbReference type="PROSITE" id="PS50883"/>
    </source>
</evidence>
<organism evidence="2 3">
    <name type="scientific">SAR86 cluster bacterium SAR86A</name>
    <dbReference type="NCBI Taxonomy" id="1123866"/>
    <lineage>
        <taxon>Bacteria</taxon>
        <taxon>Pseudomonadati</taxon>
        <taxon>Pseudomonadota</taxon>
        <taxon>Gammaproteobacteria</taxon>
        <taxon>SAR86 cluster</taxon>
    </lineage>
</organism>
<reference evidence="2 3" key="1">
    <citation type="journal article" date="2012" name="ISME J.">
        <title>Genomic insights to SAR86, an abundant and uncultivated marine bacterial lineage.</title>
        <authorList>
            <person name="Dupont C.L."/>
            <person name="Rusch D.B."/>
            <person name="Yooseph S."/>
            <person name="Lombardo M.J."/>
            <person name="Richter R.A."/>
            <person name="Valas R."/>
            <person name="Novotny M."/>
            <person name="Yee-Greenbaum J."/>
            <person name="Selengut J.D."/>
            <person name="Haft D.H."/>
            <person name="Halpern A.L."/>
            <person name="Lasken R.S."/>
            <person name="Nealson K."/>
            <person name="Friedman R."/>
            <person name="Venter J.C."/>
        </authorList>
    </citation>
    <scope>NUCLEOTIDE SEQUENCE [LARGE SCALE GENOMIC DNA]</scope>
</reference>
<sequence>MDKIQHKDKELDYLTRSLLHHPSPYIIYELDGSIAWANMAAIYIFELDQLNEISIKKIDDEIKNNFGDLDSIALYYDTPIEISLRKISFFMRTRVHMIPMTDDTGIMLIELLCSSRDGLNALRETIQCIENNRIELAYQKQYDLNTNKVTGVEALLRMQDGEGGYFANDRVIPLIEGEKLFSLIVLESLNQVKKFFEVKDSLGLKDTTLYLNVSAHTIMHQEFCKIFTKFVKDNDIKPNEFGLEITETAELEDIKKASESLGRLKNEGIKIALDDFGAGYASLKYIKDLPIDVVKLDRDFTSNITDEATSKLVKFVAEVCDELKLEMIGEGIETEEEKNKMIDLGCTIGQGYLMHMPSFVDEFEIEK</sequence>
<dbReference type="CDD" id="cd01948">
    <property type="entry name" value="EAL"/>
    <property type="match status" value="1"/>
</dbReference>
<dbReference type="Proteomes" id="UP000010305">
    <property type="component" value="Unassembled WGS sequence"/>
</dbReference>
<dbReference type="InterPro" id="IPR050706">
    <property type="entry name" value="Cyclic-di-GMP_PDE-like"/>
</dbReference>
<proteinExistence type="predicted"/>
<dbReference type="InterPro" id="IPR001633">
    <property type="entry name" value="EAL_dom"/>
</dbReference>
<dbReference type="SMART" id="SM00052">
    <property type="entry name" value="EAL"/>
    <property type="match status" value="1"/>
</dbReference>
<gene>
    <name evidence="2" type="ORF">NT01SARS_0429</name>
</gene>
<evidence type="ECO:0000313" key="2">
    <source>
        <dbReference type="EMBL" id="EJP71945.1"/>
    </source>
</evidence>
<dbReference type="HOGENOM" id="CLU_754181_0_0_6"/>
<feature type="domain" description="EAL" evidence="1">
    <location>
        <begin position="115"/>
        <end position="367"/>
    </location>
</feature>
<accession>J4WSY9</accession>
<dbReference type="Pfam" id="PF00563">
    <property type="entry name" value="EAL"/>
    <property type="match status" value="1"/>
</dbReference>